<reference evidence="2 3" key="1">
    <citation type="journal article" date="2019" name="Appl. Microbiol. Biotechnol.">
        <title>Differential efficiency of wild type rhizogenic strains for rol gene transformation of plants.</title>
        <authorList>
            <person name="Desmet S."/>
            <person name="De Keyser E."/>
            <person name="Van Vaerenbergh J."/>
            <person name="Baeyen S."/>
            <person name="Van Huylenbroeck J."/>
            <person name="Geelen D."/>
            <person name="Dhooghe E."/>
        </authorList>
    </citation>
    <scope>NUCLEOTIDE SEQUENCE [LARGE SCALE GENOMIC DNA]</scope>
    <source>
        <strain evidence="2 3">GBBC3283</strain>
    </source>
</reference>
<dbReference type="InterPro" id="IPR006429">
    <property type="entry name" value="Phage_lambda_portal"/>
</dbReference>
<keyword evidence="3" id="KW-1185">Reference proteome</keyword>
<dbReference type="RefSeq" id="WP_142911544.1">
    <property type="nucleotide sequence ID" value="NZ_JAPZLP010000001.1"/>
</dbReference>
<protein>
    <submittedName>
        <fullName evidence="2">Phage portal protein</fullName>
    </submittedName>
</protein>
<organism evidence="2 3">
    <name type="scientific">Agrobacterium salinitolerans</name>
    <dbReference type="NCBI Taxonomy" id="1183413"/>
    <lineage>
        <taxon>Bacteria</taxon>
        <taxon>Pseudomonadati</taxon>
        <taxon>Pseudomonadota</taxon>
        <taxon>Alphaproteobacteria</taxon>
        <taxon>Hyphomicrobiales</taxon>
        <taxon>Rhizobiaceae</taxon>
        <taxon>Rhizobium/Agrobacterium group</taxon>
        <taxon>Agrobacterium</taxon>
    </lineage>
</organism>
<evidence type="ECO:0000313" key="2">
    <source>
        <dbReference type="EMBL" id="TRA96840.1"/>
    </source>
</evidence>
<evidence type="ECO:0000313" key="3">
    <source>
        <dbReference type="Proteomes" id="UP000319481"/>
    </source>
</evidence>
<proteinExistence type="predicted"/>
<gene>
    <name evidence="2" type="ORF">EXN23_00965</name>
</gene>
<accession>A0ABY3BUR5</accession>
<name>A0ABY3BUR5_9HYPH</name>
<feature type="region of interest" description="Disordered" evidence="1">
    <location>
        <begin position="1"/>
        <end position="28"/>
    </location>
</feature>
<feature type="compositionally biased region" description="Low complexity" evidence="1">
    <location>
        <begin position="1"/>
        <end position="16"/>
    </location>
</feature>
<comment type="caution">
    <text evidence="2">The sequence shown here is derived from an EMBL/GenBank/DDBJ whole genome shotgun (WGS) entry which is preliminary data.</text>
</comment>
<dbReference type="Pfam" id="PF05136">
    <property type="entry name" value="Phage_portal_2"/>
    <property type="match status" value="1"/>
</dbReference>
<sequence>MSKRTTLSLKSSTAIPPSAPPSQPEKVRHRTMKRGGIRGFVNSVWGAFTGGKTFYQSATSSPKFKTPTDPGPNGANDEHPTLRARSRYAKANFGWYRQAMRQLANNVVGYGISPIIKYPDLKKLYKLWATEADARGKHDINGLQWHVMETVATDGEVLVRFRDRLDGDMFSGVPLQLQLMTADQLPIGETKQLPSGNWVVDGVERNGIDRVVNYWLLPRNPLDWKGSFQSTPQPVRAADICHVFWPETIQSERGAPWGAAILNAMEMLRDYQQSEVEKKALQSKFTVVYSKPETADLDGKGYAGDDEDDVAPNLSAIPAGAAIEVAEGYKADLVDMPTTDSNYEMFNRFSLSEIAVAIGLCVEQITLDFSKINDRVYRAMMLEVARFIQSIQFHMMVAQFLQPVWKRFVAEAIRAKKWIPPEGARPEDYMIVEWMPPAKGHIHPIQEVQAFMMAVQAGFTSRSKVAAEFGFDIEEIDLENASDSQRAQIEGIAYTVYDGWKDQPVTPEMLEIRKQQQAAVIDAIQKMAEQDMDIAA</sequence>
<evidence type="ECO:0000256" key="1">
    <source>
        <dbReference type="SAM" id="MobiDB-lite"/>
    </source>
</evidence>
<feature type="region of interest" description="Disordered" evidence="1">
    <location>
        <begin position="56"/>
        <end position="83"/>
    </location>
</feature>
<dbReference type="Proteomes" id="UP000319481">
    <property type="component" value="Unassembled WGS sequence"/>
</dbReference>
<dbReference type="EMBL" id="SGNZ01000001">
    <property type="protein sequence ID" value="TRA96840.1"/>
    <property type="molecule type" value="Genomic_DNA"/>
</dbReference>